<keyword evidence="1" id="KW-0472">Membrane</keyword>
<dbReference type="STRING" id="1193051.LEP1GSC017_2174"/>
<reference evidence="3 4" key="1">
    <citation type="submission" date="2019-03" db="EMBL/GenBank/DDBJ databases">
        <title>Genomic Encyclopedia of Archaeal and Bacterial Type Strains, Phase II (KMG-II): from individual species to whole genera.</title>
        <authorList>
            <person name="Goeker M."/>
        </authorList>
    </citation>
    <scope>NUCLEOTIDE SEQUENCE [LARGE SCALE GENOMIC DNA]</scope>
    <source>
        <strain evidence="3 4">DSM 21537</strain>
    </source>
</reference>
<feature type="transmembrane region" description="Helical" evidence="1">
    <location>
        <begin position="324"/>
        <end position="342"/>
    </location>
</feature>
<dbReference type="PANTHER" id="PTHR23028">
    <property type="entry name" value="ACETYLTRANSFERASE"/>
    <property type="match status" value="1"/>
</dbReference>
<sequence>MFLWKGLQSTWRRKDGENESLNGLRALAILSVLFFHTVPSIGMIGWENSYFIKFLHTLDSGVALFFVLSGYLISDGLKKEWNRNQKISYQKFFIKRSLRIFPAYYFYLIITYLIVTAIIQKGGGNFSLNANQSGSNFSLLASYQNFKFDLMYLSDYFASYNIHTWSLSIEEKFYLFFPFIAGLFLFSLKTKNRLITLLFLYLLPLIFRVFSYILYGPNAEAFHQFHLRIDDLIAGILVMELTNNEKIRNILEEFKYYLLGFALLIYAINFTFIVSENSFYKTVFSYNFYNLSFASFLLVAILGKNEFQRLLSLAFFRPIARLSYTMYLWNLLLAPFAFQSLAKPLKQNGFVTPIQFGMATLQFFVYTFIFSMILYVLIEYPFLRWKSKLEATNK</sequence>
<dbReference type="GO" id="GO:0009103">
    <property type="term" value="P:lipopolysaccharide biosynthetic process"/>
    <property type="evidence" value="ECO:0007669"/>
    <property type="project" value="TreeGrafter"/>
</dbReference>
<feature type="domain" description="Acyltransferase 3" evidence="2">
    <location>
        <begin position="19"/>
        <end position="375"/>
    </location>
</feature>
<feature type="transmembrane region" description="Helical" evidence="1">
    <location>
        <begin position="58"/>
        <end position="77"/>
    </location>
</feature>
<dbReference type="RefSeq" id="WP_081581551.1">
    <property type="nucleotide sequence ID" value="NZ_SORO01000001.1"/>
</dbReference>
<dbReference type="OrthoDB" id="9767863at2"/>
<dbReference type="InterPro" id="IPR050879">
    <property type="entry name" value="Acyltransferase_3"/>
</dbReference>
<dbReference type="InterPro" id="IPR002656">
    <property type="entry name" value="Acyl_transf_3_dom"/>
</dbReference>
<dbReference type="Proteomes" id="UP000294684">
    <property type="component" value="Unassembled WGS sequence"/>
</dbReference>
<feature type="transmembrane region" description="Helical" evidence="1">
    <location>
        <begin position="21"/>
        <end position="46"/>
    </location>
</feature>
<feature type="transmembrane region" description="Helical" evidence="1">
    <location>
        <begin position="195"/>
        <end position="215"/>
    </location>
</feature>
<evidence type="ECO:0000256" key="1">
    <source>
        <dbReference type="SAM" id="Phobius"/>
    </source>
</evidence>
<evidence type="ECO:0000313" key="3">
    <source>
        <dbReference type="EMBL" id="TDY72768.1"/>
    </source>
</evidence>
<keyword evidence="4" id="KW-1185">Reference proteome</keyword>
<gene>
    <name evidence="3" type="ORF">CLV96_1771</name>
</gene>
<feature type="transmembrane region" description="Helical" evidence="1">
    <location>
        <begin position="286"/>
        <end position="303"/>
    </location>
</feature>
<comment type="caution">
    <text evidence="3">The sequence shown here is derived from an EMBL/GenBank/DDBJ whole genome shotgun (WGS) entry which is preliminary data.</text>
</comment>
<organism evidence="3 4">
    <name type="scientific">Leptospira meyeri</name>
    <dbReference type="NCBI Taxonomy" id="29508"/>
    <lineage>
        <taxon>Bacteria</taxon>
        <taxon>Pseudomonadati</taxon>
        <taxon>Spirochaetota</taxon>
        <taxon>Spirochaetia</taxon>
        <taxon>Leptospirales</taxon>
        <taxon>Leptospiraceae</taxon>
        <taxon>Leptospira</taxon>
    </lineage>
</organism>
<feature type="transmembrane region" description="Helical" evidence="1">
    <location>
        <begin position="254"/>
        <end position="274"/>
    </location>
</feature>
<dbReference type="Pfam" id="PF01757">
    <property type="entry name" value="Acyl_transf_3"/>
    <property type="match status" value="1"/>
</dbReference>
<keyword evidence="1" id="KW-0812">Transmembrane</keyword>
<evidence type="ECO:0000313" key="4">
    <source>
        <dbReference type="Proteomes" id="UP000294684"/>
    </source>
</evidence>
<protein>
    <submittedName>
        <fullName evidence="3">Peptidoglycan/LPS O-acetylase OafA/YrhL</fullName>
    </submittedName>
</protein>
<dbReference type="PANTHER" id="PTHR23028:SF53">
    <property type="entry name" value="ACYL_TRANSF_3 DOMAIN-CONTAINING PROTEIN"/>
    <property type="match status" value="1"/>
</dbReference>
<name>A0A4R8MX21_LEPME</name>
<dbReference type="GO" id="GO:0016747">
    <property type="term" value="F:acyltransferase activity, transferring groups other than amino-acyl groups"/>
    <property type="evidence" value="ECO:0007669"/>
    <property type="project" value="InterPro"/>
</dbReference>
<feature type="transmembrane region" description="Helical" evidence="1">
    <location>
        <begin position="98"/>
        <end position="119"/>
    </location>
</feature>
<dbReference type="GO" id="GO:0016020">
    <property type="term" value="C:membrane"/>
    <property type="evidence" value="ECO:0007669"/>
    <property type="project" value="TreeGrafter"/>
</dbReference>
<feature type="transmembrane region" description="Helical" evidence="1">
    <location>
        <begin position="354"/>
        <end position="378"/>
    </location>
</feature>
<accession>A0A4R8MX21</accession>
<dbReference type="GeneID" id="79827084"/>
<keyword evidence="1" id="KW-1133">Transmembrane helix</keyword>
<dbReference type="AlphaFoldDB" id="A0A4R8MX21"/>
<proteinExistence type="predicted"/>
<dbReference type="EMBL" id="SORO01000001">
    <property type="protein sequence ID" value="TDY72768.1"/>
    <property type="molecule type" value="Genomic_DNA"/>
</dbReference>
<evidence type="ECO:0000259" key="2">
    <source>
        <dbReference type="Pfam" id="PF01757"/>
    </source>
</evidence>